<name>A0AAE1XF20_9LAMI</name>
<dbReference type="Gene3D" id="1.25.40.10">
    <property type="entry name" value="Tetratricopeptide repeat domain"/>
    <property type="match status" value="1"/>
</dbReference>
<evidence type="ECO:0008006" key="6">
    <source>
        <dbReference type="Google" id="ProtNLM"/>
    </source>
</evidence>
<evidence type="ECO:0000313" key="4">
    <source>
        <dbReference type="EMBL" id="KAK4410711.1"/>
    </source>
</evidence>
<dbReference type="Pfam" id="PF12854">
    <property type="entry name" value="PPR_1"/>
    <property type="match status" value="1"/>
</dbReference>
<comment type="caution">
    <text evidence="4">The sequence shown here is derived from an EMBL/GenBank/DDBJ whole genome shotgun (WGS) entry which is preliminary data.</text>
</comment>
<keyword evidence="5" id="KW-1185">Reference proteome</keyword>
<evidence type="ECO:0000256" key="2">
    <source>
        <dbReference type="ARBA" id="ARBA00022737"/>
    </source>
</evidence>
<evidence type="ECO:0000256" key="3">
    <source>
        <dbReference type="PROSITE-ProRule" id="PRU00708"/>
    </source>
</evidence>
<dbReference type="InterPro" id="IPR002885">
    <property type="entry name" value="PPR_rpt"/>
</dbReference>
<protein>
    <recommendedName>
        <fullName evidence="6">Pentatricopeptide repeat-containing protein</fullName>
    </recommendedName>
</protein>
<organism evidence="4 5">
    <name type="scientific">Sesamum angolense</name>
    <dbReference type="NCBI Taxonomy" id="2727404"/>
    <lineage>
        <taxon>Eukaryota</taxon>
        <taxon>Viridiplantae</taxon>
        <taxon>Streptophyta</taxon>
        <taxon>Embryophyta</taxon>
        <taxon>Tracheophyta</taxon>
        <taxon>Spermatophyta</taxon>
        <taxon>Magnoliopsida</taxon>
        <taxon>eudicotyledons</taxon>
        <taxon>Gunneridae</taxon>
        <taxon>Pentapetalae</taxon>
        <taxon>asterids</taxon>
        <taxon>lamiids</taxon>
        <taxon>Lamiales</taxon>
        <taxon>Pedaliaceae</taxon>
        <taxon>Sesamum</taxon>
    </lineage>
</organism>
<dbReference type="Proteomes" id="UP001289374">
    <property type="component" value="Unassembled WGS sequence"/>
</dbReference>
<sequence>MKSVAEKLRMFQRKLSLNLSSPSVAFRNFQISTTAATESSAGLTEQEVKQINAVVPRLCSSNHLKEAIQLIIAAAVSTANPPLNALPLSILINRLALEPDLTHHMHLLNALKFNPNTGNPFVLIPIAKMFVSSFFEKGHPKKAVKMFQWVSRPDFPGGVANDSGFYAVLIDGFCKSGMILDALRVFRLMASKNLVVGNDVRMCVYRGLLREARVREALELNAALDYCALGSDGGAFGSKEVVDLLDRMIASWVE</sequence>
<dbReference type="InterPro" id="IPR011990">
    <property type="entry name" value="TPR-like_helical_dom_sf"/>
</dbReference>
<dbReference type="EMBL" id="JACGWL010000001">
    <property type="protein sequence ID" value="KAK4410711.1"/>
    <property type="molecule type" value="Genomic_DNA"/>
</dbReference>
<reference evidence="4" key="1">
    <citation type="submission" date="2020-06" db="EMBL/GenBank/DDBJ databases">
        <authorList>
            <person name="Li T."/>
            <person name="Hu X."/>
            <person name="Zhang T."/>
            <person name="Song X."/>
            <person name="Zhang H."/>
            <person name="Dai N."/>
            <person name="Sheng W."/>
            <person name="Hou X."/>
            <person name="Wei L."/>
        </authorList>
    </citation>
    <scope>NUCLEOTIDE SEQUENCE</scope>
    <source>
        <strain evidence="4">K16</strain>
        <tissue evidence="4">Leaf</tissue>
    </source>
</reference>
<gene>
    <name evidence="4" type="ORF">Sango_0144100</name>
</gene>
<evidence type="ECO:0000313" key="5">
    <source>
        <dbReference type="Proteomes" id="UP001289374"/>
    </source>
</evidence>
<dbReference type="PROSITE" id="PS51375">
    <property type="entry name" value="PPR"/>
    <property type="match status" value="1"/>
</dbReference>
<evidence type="ECO:0000256" key="1">
    <source>
        <dbReference type="ARBA" id="ARBA00007626"/>
    </source>
</evidence>
<feature type="repeat" description="PPR" evidence="3">
    <location>
        <begin position="162"/>
        <end position="196"/>
    </location>
</feature>
<accession>A0AAE1XF20</accession>
<dbReference type="PANTHER" id="PTHR46128">
    <property type="entry name" value="MITOCHONDRIAL GROUP I INTRON SPLICING FACTOR CCM1"/>
    <property type="match status" value="1"/>
</dbReference>
<dbReference type="InterPro" id="IPR050872">
    <property type="entry name" value="PPR_P_subfamily"/>
</dbReference>
<proteinExistence type="inferred from homology"/>
<dbReference type="NCBIfam" id="TIGR00756">
    <property type="entry name" value="PPR"/>
    <property type="match status" value="1"/>
</dbReference>
<dbReference type="PANTHER" id="PTHR46128:SF211">
    <property type="entry name" value="PENTACOTRIPEPTIDE-REPEAT REGION OF PRORP DOMAIN-CONTAINING PROTEIN"/>
    <property type="match status" value="1"/>
</dbReference>
<dbReference type="AlphaFoldDB" id="A0AAE1XF20"/>
<keyword evidence="2" id="KW-0677">Repeat</keyword>
<comment type="similarity">
    <text evidence="1">Belongs to the PPR family. P subfamily.</text>
</comment>
<reference evidence="4" key="2">
    <citation type="journal article" date="2024" name="Plant">
        <title>Genomic evolution and insights into agronomic trait innovations of Sesamum species.</title>
        <authorList>
            <person name="Miao H."/>
            <person name="Wang L."/>
            <person name="Qu L."/>
            <person name="Liu H."/>
            <person name="Sun Y."/>
            <person name="Le M."/>
            <person name="Wang Q."/>
            <person name="Wei S."/>
            <person name="Zheng Y."/>
            <person name="Lin W."/>
            <person name="Duan Y."/>
            <person name="Cao H."/>
            <person name="Xiong S."/>
            <person name="Wang X."/>
            <person name="Wei L."/>
            <person name="Li C."/>
            <person name="Ma Q."/>
            <person name="Ju M."/>
            <person name="Zhao R."/>
            <person name="Li G."/>
            <person name="Mu C."/>
            <person name="Tian Q."/>
            <person name="Mei H."/>
            <person name="Zhang T."/>
            <person name="Gao T."/>
            <person name="Zhang H."/>
        </authorList>
    </citation>
    <scope>NUCLEOTIDE SEQUENCE</scope>
    <source>
        <strain evidence="4">K16</strain>
    </source>
</reference>